<evidence type="ECO:0000259" key="1">
    <source>
        <dbReference type="SMART" id="SM01321"/>
    </source>
</evidence>
<accession>A0A1G2MTV8</accession>
<dbReference type="SMART" id="SM01321">
    <property type="entry name" value="Y1_Tnp"/>
    <property type="match status" value="1"/>
</dbReference>
<protein>
    <recommendedName>
        <fullName evidence="1">Transposase IS200-like domain-containing protein</fullName>
    </recommendedName>
</protein>
<sequence length="228" mass="26987">MEVMSRQIDLSIGEFYHLYNRGVEKRTIFLNERDYTRFLVLLYVANNEETIHVSNYKSFSKTDFFAIPRGKTLVDIGAYCLMPNHFHILVKEKVGNGTSAFMQKLLTAYTMYFNKKYNRRGTLFEGPFRAKHVEEDQYLMYLFSYIHLNPIKLIDRDWKEHGIRDKKKAEKFLSSFTHSSYLDYIGTARPPEAILNYATFPTYFDTPTDFKKMTHEWISFSRQGEALP</sequence>
<reference evidence="2 3" key="1">
    <citation type="journal article" date="2016" name="Nat. Commun.">
        <title>Thousands of microbial genomes shed light on interconnected biogeochemical processes in an aquifer system.</title>
        <authorList>
            <person name="Anantharaman K."/>
            <person name="Brown C.T."/>
            <person name="Hug L.A."/>
            <person name="Sharon I."/>
            <person name="Castelle C.J."/>
            <person name="Probst A.J."/>
            <person name="Thomas B.C."/>
            <person name="Singh A."/>
            <person name="Wilkins M.J."/>
            <person name="Karaoz U."/>
            <person name="Brodie E.L."/>
            <person name="Williams K.H."/>
            <person name="Hubbard S.S."/>
            <person name="Banfield J.F."/>
        </authorList>
    </citation>
    <scope>NUCLEOTIDE SEQUENCE [LARGE SCALE GENOMIC DNA]</scope>
</reference>
<dbReference type="STRING" id="1802312.A3C06_00515"/>
<evidence type="ECO:0000313" key="3">
    <source>
        <dbReference type="Proteomes" id="UP000177565"/>
    </source>
</evidence>
<dbReference type="GO" id="GO:0003677">
    <property type="term" value="F:DNA binding"/>
    <property type="evidence" value="ECO:0007669"/>
    <property type="project" value="InterPro"/>
</dbReference>
<proteinExistence type="predicted"/>
<dbReference type="SUPFAM" id="SSF143422">
    <property type="entry name" value="Transposase IS200-like"/>
    <property type="match status" value="1"/>
</dbReference>
<dbReference type="GO" id="GO:0004803">
    <property type="term" value="F:transposase activity"/>
    <property type="evidence" value="ECO:0007669"/>
    <property type="project" value="InterPro"/>
</dbReference>
<gene>
    <name evidence="2" type="ORF">A3C06_00515</name>
</gene>
<feature type="domain" description="Transposase IS200-like" evidence="1">
    <location>
        <begin position="11"/>
        <end position="149"/>
    </location>
</feature>
<dbReference type="Gene3D" id="3.30.70.1290">
    <property type="entry name" value="Transposase IS200-like"/>
    <property type="match status" value="1"/>
</dbReference>
<dbReference type="InterPro" id="IPR002686">
    <property type="entry name" value="Transposase_17"/>
</dbReference>
<evidence type="ECO:0000313" key="2">
    <source>
        <dbReference type="EMBL" id="OHA27320.1"/>
    </source>
</evidence>
<dbReference type="GO" id="GO:0006313">
    <property type="term" value="P:DNA transposition"/>
    <property type="evidence" value="ECO:0007669"/>
    <property type="project" value="InterPro"/>
</dbReference>
<dbReference type="PANTHER" id="PTHR34322:SF2">
    <property type="entry name" value="TRANSPOSASE IS200-LIKE DOMAIN-CONTAINING PROTEIN"/>
    <property type="match status" value="1"/>
</dbReference>
<dbReference type="AlphaFoldDB" id="A0A1G2MTV8"/>
<comment type="caution">
    <text evidence="2">The sequence shown here is derived from an EMBL/GenBank/DDBJ whole genome shotgun (WGS) entry which is preliminary data.</text>
</comment>
<dbReference type="PANTHER" id="PTHR34322">
    <property type="entry name" value="TRANSPOSASE, Y1_TNP DOMAIN-CONTAINING"/>
    <property type="match status" value="1"/>
</dbReference>
<organism evidence="2 3">
    <name type="scientific">Candidatus Taylorbacteria bacterium RIFCSPHIGHO2_02_FULL_46_13</name>
    <dbReference type="NCBI Taxonomy" id="1802312"/>
    <lineage>
        <taxon>Bacteria</taxon>
        <taxon>Candidatus Tayloriibacteriota</taxon>
    </lineage>
</organism>
<dbReference type="InterPro" id="IPR036515">
    <property type="entry name" value="Transposase_17_sf"/>
</dbReference>
<dbReference type="Proteomes" id="UP000177565">
    <property type="component" value="Unassembled WGS sequence"/>
</dbReference>
<dbReference type="Pfam" id="PF01797">
    <property type="entry name" value="Y1_Tnp"/>
    <property type="match status" value="1"/>
</dbReference>
<dbReference type="EMBL" id="MHRQ01000006">
    <property type="protein sequence ID" value="OHA27320.1"/>
    <property type="molecule type" value="Genomic_DNA"/>
</dbReference>
<name>A0A1G2MTV8_9BACT</name>